<protein>
    <recommendedName>
        <fullName evidence="3">Translation elongation factor SelB winged helix type 3 domain-containing protein</fullName>
    </recommendedName>
</protein>
<dbReference type="RefSeq" id="WP_338501099.1">
    <property type="nucleotide sequence ID" value="NZ_CP145607.1"/>
</dbReference>
<sequence>MLEALRDGRALDVKERDIHDRGLVTLIRQDHDAIDALVAEAYGWPADLPDEEILTRLVALNKERAAEEARGLIRWLRPEYQAPDYQAPVAGTLDLGEVALALPDNVIRWPGTLPEQVRAVQSILASSPAPLAPQDVARAFRGKRAATVRPVLDALASVGMARRLGNGRYAA</sequence>
<evidence type="ECO:0000313" key="1">
    <source>
        <dbReference type="EMBL" id="WWM69191.1"/>
    </source>
</evidence>
<name>A0ABZ2FWH5_9SPHN</name>
<evidence type="ECO:0008006" key="3">
    <source>
        <dbReference type="Google" id="ProtNLM"/>
    </source>
</evidence>
<reference evidence="1 2" key="1">
    <citation type="submission" date="2024-02" db="EMBL/GenBank/DDBJ databases">
        <title>Full genome sequence of Sphingomonas kaistensis.</title>
        <authorList>
            <person name="Poletto B.L."/>
            <person name="Silva G."/>
            <person name="Galante D."/>
            <person name="Campos K.R."/>
            <person name="Santos M.B.N."/>
            <person name="Sacchi C.T."/>
        </authorList>
    </citation>
    <scope>NUCLEOTIDE SEQUENCE [LARGE SCALE GENOMIC DNA]</scope>
    <source>
        <strain evidence="1 2">MA4R</strain>
    </source>
</reference>
<accession>A0ABZ2FWH5</accession>
<proteinExistence type="predicted"/>
<gene>
    <name evidence="1" type="ORF">V6R86_00350</name>
</gene>
<evidence type="ECO:0000313" key="2">
    <source>
        <dbReference type="Proteomes" id="UP001382935"/>
    </source>
</evidence>
<dbReference type="EMBL" id="CP145607">
    <property type="protein sequence ID" value="WWM69191.1"/>
    <property type="molecule type" value="Genomic_DNA"/>
</dbReference>
<organism evidence="1 2">
    <name type="scientific">Sphingomonas kaistensis</name>
    <dbReference type="NCBI Taxonomy" id="298708"/>
    <lineage>
        <taxon>Bacteria</taxon>
        <taxon>Pseudomonadati</taxon>
        <taxon>Pseudomonadota</taxon>
        <taxon>Alphaproteobacteria</taxon>
        <taxon>Sphingomonadales</taxon>
        <taxon>Sphingomonadaceae</taxon>
        <taxon>Sphingomonas</taxon>
    </lineage>
</organism>
<dbReference type="Proteomes" id="UP001382935">
    <property type="component" value="Chromosome"/>
</dbReference>
<keyword evidence="2" id="KW-1185">Reference proteome</keyword>